<evidence type="ECO:0000313" key="2">
    <source>
        <dbReference type="EMBL" id="MBB5033211.1"/>
    </source>
</evidence>
<feature type="region of interest" description="Disordered" evidence="1">
    <location>
        <begin position="136"/>
        <end position="163"/>
    </location>
</feature>
<organism evidence="2 3">
    <name type="scientific">Prosthecobacter vanneervenii</name>
    <dbReference type="NCBI Taxonomy" id="48466"/>
    <lineage>
        <taxon>Bacteria</taxon>
        <taxon>Pseudomonadati</taxon>
        <taxon>Verrucomicrobiota</taxon>
        <taxon>Verrucomicrobiia</taxon>
        <taxon>Verrucomicrobiales</taxon>
        <taxon>Verrucomicrobiaceae</taxon>
        <taxon>Prosthecobacter</taxon>
    </lineage>
</organism>
<reference evidence="2 3" key="1">
    <citation type="submission" date="2020-08" db="EMBL/GenBank/DDBJ databases">
        <title>Genomic Encyclopedia of Type Strains, Phase IV (KMG-IV): sequencing the most valuable type-strain genomes for metagenomic binning, comparative biology and taxonomic classification.</title>
        <authorList>
            <person name="Goeker M."/>
        </authorList>
    </citation>
    <scope>NUCLEOTIDE SEQUENCE [LARGE SCALE GENOMIC DNA]</scope>
    <source>
        <strain evidence="2 3">DSM 12252</strain>
    </source>
</reference>
<evidence type="ECO:0008006" key="4">
    <source>
        <dbReference type="Google" id="ProtNLM"/>
    </source>
</evidence>
<keyword evidence="3" id="KW-1185">Reference proteome</keyword>
<gene>
    <name evidence="2" type="ORF">HNQ65_002794</name>
</gene>
<dbReference type="Gene3D" id="3.90.1720.10">
    <property type="entry name" value="endopeptidase domain like (from Nostoc punctiforme)"/>
    <property type="match status" value="1"/>
</dbReference>
<protein>
    <recommendedName>
        <fullName evidence="4">Peptidoglycan endopeptidase</fullName>
    </recommendedName>
</protein>
<comment type="caution">
    <text evidence="2">The sequence shown here is derived from an EMBL/GenBank/DDBJ whole genome shotgun (WGS) entry which is preliminary data.</text>
</comment>
<dbReference type="EMBL" id="JACHIG010000005">
    <property type="protein sequence ID" value="MBB5033211.1"/>
    <property type="molecule type" value="Genomic_DNA"/>
</dbReference>
<sequence length="163" mass="17535">MLLPLCVLLCQCGSSAGSRWEYKYAPGKTAVIVGGRAVPPANAPPEVMRAISAGNRICTKPYRRGGGHAHFEDWAYDCSGTTSYVLHAAGRLSKPTVSGAFRSYGSSGHGKWITVYARKGHVFLEVAGLRLDTGYSDADSDGPRWSSRSRPTKGYTMRHPSGL</sequence>
<evidence type="ECO:0000256" key="1">
    <source>
        <dbReference type="SAM" id="MobiDB-lite"/>
    </source>
</evidence>
<dbReference type="AlphaFoldDB" id="A0A7W7YBM2"/>
<name>A0A7W7YBM2_9BACT</name>
<proteinExistence type="predicted"/>
<dbReference type="Proteomes" id="UP000590740">
    <property type="component" value="Unassembled WGS sequence"/>
</dbReference>
<evidence type="ECO:0000313" key="3">
    <source>
        <dbReference type="Proteomes" id="UP000590740"/>
    </source>
</evidence>
<dbReference type="RefSeq" id="WP_246438206.1">
    <property type="nucleotide sequence ID" value="NZ_JACHIG010000005.1"/>
</dbReference>
<accession>A0A7W7YBM2</accession>